<proteinExistence type="predicted"/>
<comment type="caution">
    <text evidence="1">The sequence shown here is derived from an EMBL/GenBank/DDBJ whole genome shotgun (WGS) entry which is preliminary data.</text>
</comment>
<dbReference type="KEGG" id="mrr:Moror_861"/>
<dbReference type="HOGENOM" id="CLU_2184625_0_0_1"/>
<evidence type="ECO:0000313" key="2">
    <source>
        <dbReference type="Proteomes" id="UP000017559"/>
    </source>
</evidence>
<name>V2XAP2_MONRO</name>
<evidence type="ECO:0000313" key="1">
    <source>
        <dbReference type="EMBL" id="ESK89876.1"/>
    </source>
</evidence>
<organism evidence="1 2">
    <name type="scientific">Moniliophthora roreri (strain MCA 2997)</name>
    <name type="common">Cocoa frosty pod rot fungus</name>
    <name type="synonym">Crinipellis roreri</name>
    <dbReference type="NCBI Taxonomy" id="1381753"/>
    <lineage>
        <taxon>Eukaryota</taxon>
        <taxon>Fungi</taxon>
        <taxon>Dikarya</taxon>
        <taxon>Basidiomycota</taxon>
        <taxon>Agaricomycotina</taxon>
        <taxon>Agaricomycetes</taxon>
        <taxon>Agaricomycetidae</taxon>
        <taxon>Agaricales</taxon>
        <taxon>Marasmiineae</taxon>
        <taxon>Marasmiaceae</taxon>
        <taxon>Moniliophthora</taxon>
    </lineage>
</organism>
<accession>V2XAP2</accession>
<protein>
    <submittedName>
        <fullName evidence="1">Uncharacterized protein</fullName>
    </submittedName>
</protein>
<dbReference type="Proteomes" id="UP000017559">
    <property type="component" value="Unassembled WGS sequence"/>
</dbReference>
<keyword evidence="2" id="KW-1185">Reference proteome</keyword>
<dbReference type="AlphaFoldDB" id="V2XAP2"/>
<dbReference type="EMBL" id="AWSO01000507">
    <property type="protein sequence ID" value="ESK89876.1"/>
    <property type="molecule type" value="Genomic_DNA"/>
</dbReference>
<sequence length="109" mass="12542">MKTRYRRRQFKSASTSRVQAPLVISFKTSRMLCSLDISSNIFRYLFQSLSTSLWQACKSSFNCMFLALVGPDEQWGVSQRVFGEGHWGMTWIVCFGDDSLRFYCASPLS</sequence>
<reference evidence="1 2" key="1">
    <citation type="journal article" date="2014" name="BMC Genomics">
        <title>Genome and secretome analysis of the hemibiotrophic fungal pathogen, Moniliophthora roreri, which causes frosty pod rot disease of cacao: mechanisms of the biotrophic and necrotrophic phases.</title>
        <authorList>
            <person name="Meinhardt L.W."/>
            <person name="Costa G.G.L."/>
            <person name="Thomazella D.P.T."/>
            <person name="Teixeira P.J.P.L."/>
            <person name="Carazzolle M.F."/>
            <person name="Schuster S.C."/>
            <person name="Carlson J.E."/>
            <person name="Guiltinan M.J."/>
            <person name="Mieczkowski P."/>
            <person name="Farmer A."/>
            <person name="Ramaraj T."/>
            <person name="Crozier J."/>
            <person name="Davis R.E."/>
            <person name="Shao J."/>
            <person name="Melnick R.L."/>
            <person name="Pereira G.A.G."/>
            <person name="Bailey B.A."/>
        </authorList>
    </citation>
    <scope>NUCLEOTIDE SEQUENCE [LARGE SCALE GENOMIC DNA]</scope>
    <source>
        <strain evidence="1 2">MCA 2997</strain>
    </source>
</reference>
<gene>
    <name evidence="1" type="ORF">Moror_861</name>
</gene>